<sequence length="124" mass="12555">PLSHALTAAHACSLFPTFGRLPSTSSFPTMPVPRRNCAFSQAPSTHLLALGVLTSVALALAPTSSLLVPASPLAPVLASLSSSQSLGNEPFESLKAQPNSASTLMQATSVSSLVALSRVAKSSA</sequence>
<proteinExistence type="predicted"/>
<organism evidence="1 2">
    <name type="scientific">Ilex paraguariensis</name>
    <name type="common">yerba mate</name>
    <dbReference type="NCBI Taxonomy" id="185542"/>
    <lineage>
        <taxon>Eukaryota</taxon>
        <taxon>Viridiplantae</taxon>
        <taxon>Streptophyta</taxon>
        <taxon>Embryophyta</taxon>
        <taxon>Tracheophyta</taxon>
        <taxon>Spermatophyta</taxon>
        <taxon>Magnoliopsida</taxon>
        <taxon>eudicotyledons</taxon>
        <taxon>Gunneridae</taxon>
        <taxon>Pentapetalae</taxon>
        <taxon>asterids</taxon>
        <taxon>campanulids</taxon>
        <taxon>Aquifoliales</taxon>
        <taxon>Aquifoliaceae</taxon>
        <taxon>Ilex</taxon>
    </lineage>
</organism>
<dbReference type="Proteomes" id="UP001642360">
    <property type="component" value="Unassembled WGS sequence"/>
</dbReference>
<evidence type="ECO:0000313" key="2">
    <source>
        <dbReference type="Proteomes" id="UP001642360"/>
    </source>
</evidence>
<accession>A0ABC8S4X2</accession>
<feature type="non-terminal residue" evidence="1">
    <location>
        <position position="1"/>
    </location>
</feature>
<dbReference type="EMBL" id="CAUOFW020002170">
    <property type="protein sequence ID" value="CAK9151907.1"/>
    <property type="molecule type" value="Genomic_DNA"/>
</dbReference>
<gene>
    <name evidence="1" type="ORF">ILEXP_LOCUS20075</name>
</gene>
<keyword evidence="2" id="KW-1185">Reference proteome</keyword>
<dbReference type="AlphaFoldDB" id="A0ABC8S4X2"/>
<name>A0ABC8S4X2_9AQUA</name>
<evidence type="ECO:0000313" key="1">
    <source>
        <dbReference type="EMBL" id="CAK9151907.1"/>
    </source>
</evidence>
<protein>
    <submittedName>
        <fullName evidence="1">Uncharacterized protein</fullName>
    </submittedName>
</protein>
<comment type="caution">
    <text evidence="1">The sequence shown here is derived from an EMBL/GenBank/DDBJ whole genome shotgun (WGS) entry which is preliminary data.</text>
</comment>
<reference evidence="1 2" key="1">
    <citation type="submission" date="2024-02" db="EMBL/GenBank/DDBJ databases">
        <authorList>
            <person name="Vignale AGUSTIN F."/>
            <person name="Sosa J E."/>
            <person name="Modenutti C."/>
        </authorList>
    </citation>
    <scope>NUCLEOTIDE SEQUENCE [LARGE SCALE GENOMIC DNA]</scope>
</reference>